<name>A0A388JP90_CHABU</name>
<protein>
    <recommendedName>
        <fullName evidence="4">SAP domain-containing protein</fullName>
    </recommendedName>
</protein>
<feature type="compositionally biased region" description="Basic and acidic residues" evidence="1">
    <location>
        <begin position="153"/>
        <end position="162"/>
    </location>
</feature>
<organism evidence="2 3">
    <name type="scientific">Chara braunii</name>
    <name type="common">Braun's stonewort</name>
    <dbReference type="NCBI Taxonomy" id="69332"/>
    <lineage>
        <taxon>Eukaryota</taxon>
        <taxon>Viridiplantae</taxon>
        <taxon>Streptophyta</taxon>
        <taxon>Charophyceae</taxon>
        <taxon>Charales</taxon>
        <taxon>Characeae</taxon>
        <taxon>Chara</taxon>
    </lineage>
</organism>
<evidence type="ECO:0008006" key="4">
    <source>
        <dbReference type="Google" id="ProtNLM"/>
    </source>
</evidence>
<dbReference type="AlphaFoldDB" id="A0A388JP90"/>
<evidence type="ECO:0000313" key="3">
    <source>
        <dbReference type="Proteomes" id="UP000265515"/>
    </source>
</evidence>
<dbReference type="Proteomes" id="UP000265515">
    <property type="component" value="Unassembled WGS sequence"/>
</dbReference>
<evidence type="ECO:0000256" key="1">
    <source>
        <dbReference type="SAM" id="MobiDB-lite"/>
    </source>
</evidence>
<dbReference type="EMBL" id="BFEA01000005">
    <property type="protein sequence ID" value="GBG59601.1"/>
    <property type="molecule type" value="Genomic_DNA"/>
</dbReference>
<reference evidence="2 3" key="1">
    <citation type="journal article" date="2018" name="Cell">
        <title>The Chara Genome: Secondary Complexity and Implications for Plant Terrestrialization.</title>
        <authorList>
            <person name="Nishiyama T."/>
            <person name="Sakayama H."/>
            <person name="Vries J.D."/>
            <person name="Buschmann H."/>
            <person name="Saint-Marcoux D."/>
            <person name="Ullrich K.K."/>
            <person name="Haas F.B."/>
            <person name="Vanderstraeten L."/>
            <person name="Becker D."/>
            <person name="Lang D."/>
            <person name="Vosolsobe S."/>
            <person name="Rombauts S."/>
            <person name="Wilhelmsson P.K.I."/>
            <person name="Janitza P."/>
            <person name="Kern R."/>
            <person name="Heyl A."/>
            <person name="Rumpler F."/>
            <person name="Villalobos L.I.A.C."/>
            <person name="Clay J.M."/>
            <person name="Skokan R."/>
            <person name="Toyoda A."/>
            <person name="Suzuki Y."/>
            <person name="Kagoshima H."/>
            <person name="Schijlen E."/>
            <person name="Tajeshwar N."/>
            <person name="Catarino B."/>
            <person name="Hetherington A.J."/>
            <person name="Saltykova A."/>
            <person name="Bonnot C."/>
            <person name="Breuninger H."/>
            <person name="Symeonidi A."/>
            <person name="Radhakrishnan G.V."/>
            <person name="Van Nieuwerburgh F."/>
            <person name="Deforce D."/>
            <person name="Chang C."/>
            <person name="Karol K.G."/>
            <person name="Hedrich R."/>
            <person name="Ulvskov P."/>
            <person name="Glockner G."/>
            <person name="Delwiche C.F."/>
            <person name="Petrasek J."/>
            <person name="Van de Peer Y."/>
            <person name="Friml J."/>
            <person name="Beilby M."/>
            <person name="Dolan L."/>
            <person name="Kohara Y."/>
            <person name="Sugano S."/>
            <person name="Fujiyama A."/>
            <person name="Delaux P.-M."/>
            <person name="Quint M."/>
            <person name="TheiBen G."/>
            <person name="Hagemann M."/>
            <person name="Harholt J."/>
            <person name="Dunand C."/>
            <person name="Zachgo S."/>
            <person name="Langdale J."/>
            <person name="Maumus F."/>
            <person name="Straeten D.V.D."/>
            <person name="Gould S.B."/>
            <person name="Rensing S.A."/>
        </authorList>
    </citation>
    <scope>NUCLEOTIDE SEQUENCE [LARGE SCALE GENOMIC DNA]</scope>
    <source>
        <strain evidence="2 3">S276</strain>
    </source>
</reference>
<sequence length="301" mass="34735">MREYFIQMAEKRRLRVERENEEVRLCKVEEERCAKENRCLMRQEERIKLEEERDTRLLQIIHSEMRKHEEDKRERYERKGKGAARTIGHSEAIEAEKERLRRLIAPEALEAADEAKDEELRTLRRMAARMNLIEKRKRGPDLPVGNSPPVSTPEKKANTKLTEESKARIEVLKQKLGTDLGTASTLTKIDLSLKHITASCGVGGKERFERDCHDFYDSLTVEELKEACRRERVAYGKRELAIKRLVIRRSAVAYDPANIPLPSTPKTVARSTRGVVIREVKENAATDFSDSDASYSNDESD</sequence>
<gene>
    <name evidence="2" type="ORF">CBR_g49865</name>
</gene>
<dbReference type="Gramene" id="GBG59601">
    <property type="protein sequence ID" value="GBG59601"/>
    <property type="gene ID" value="CBR_g49865"/>
</dbReference>
<proteinExistence type="predicted"/>
<comment type="caution">
    <text evidence="2">The sequence shown here is derived from an EMBL/GenBank/DDBJ whole genome shotgun (WGS) entry which is preliminary data.</text>
</comment>
<accession>A0A388JP90</accession>
<evidence type="ECO:0000313" key="2">
    <source>
        <dbReference type="EMBL" id="GBG59601.1"/>
    </source>
</evidence>
<feature type="region of interest" description="Disordered" evidence="1">
    <location>
        <begin position="137"/>
        <end position="162"/>
    </location>
</feature>
<keyword evidence="3" id="KW-1185">Reference proteome</keyword>